<evidence type="ECO:0000313" key="11">
    <source>
        <dbReference type="EMBL" id="AKR04295.1"/>
    </source>
</evidence>
<dbReference type="EC" id="5.6.2.1" evidence="3"/>
<reference evidence="11 12" key="1">
    <citation type="journal article" date="2015" name="J. Virol.">
        <title>Salmon gill poxvirus, the deepest representative of the Chordopoxvirinae.</title>
        <authorList>
            <person name="Gjessing M.C."/>
            <person name="Yutin N."/>
            <person name="Tengs T."/>
            <person name="Senkevich T."/>
            <person name="Koonin E.V."/>
            <person name="Ronning H.P."/>
            <person name="Alarson M."/>
            <person name="Ylving S."/>
            <person name="Lie K.-I."/>
            <person name="Saure B."/>
            <person name="Tran L."/>
            <person name="Moss B."/>
            <person name="Dale O.B."/>
        </authorList>
    </citation>
    <scope>NUCLEOTIDE SEQUENCE [LARGE SCALE GENOMIC DNA]</scope>
    <source>
        <strain evidence="11">2012-04-F277-L3G</strain>
    </source>
</reference>
<evidence type="ECO:0000256" key="1">
    <source>
        <dbReference type="ARBA" id="ARBA00000213"/>
    </source>
</evidence>
<evidence type="ECO:0000256" key="6">
    <source>
        <dbReference type="ARBA" id="ARBA00023125"/>
    </source>
</evidence>
<dbReference type="Gene3D" id="3.30.66.10">
    <property type="entry name" value="DNA topoisomerase I domain"/>
    <property type="match status" value="1"/>
</dbReference>
<gene>
    <name evidence="11" type="ORF">SGPV171</name>
</gene>
<dbReference type="InterPro" id="IPR035447">
    <property type="entry name" value="DNA_topo_I_N_sf"/>
</dbReference>
<dbReference type="PRINTS" id="PR00416">
    <property type="entry name" value="EUTPISMRASEI"/>
</dbReference>
<accession>A0A0H4Y1C1</accession>
<protein>
    <recommendedName>
        <fullName evidence="3">DNA topoisomerase</fullName>
        <ecNumber evidence="3">5.6.2.1</ecNumber>
    </recommendedName>
</protein>
<comment type="similarity">
    <text evidence="2 8">Belongs to the type IB topoisomerase family.</text>
</comment>
<dbReference type="Pfam" id="PF09266">
    <property type="entry name" value="VirDNA-topo-I_N"/>
    <property type="match status" value="1"/>
</dbReference>
<keyword evidence="6 8" id="KW-0238">DNA-binding</keyword>
<evidence type="ECO:0000256" key="8">
    <source>
        <dbReference type="PROSITE-ProRule" id="PRU01382"/>
    </source>
</evidence>
<dbReference type="EMBL" id="KT159937">
    <property type="protein sequence ID" value="AKR04295.1"/>
    <property type="molecule type" value="Genomic_DNA"/>
</dbReference>
<dbReference type="SUPFAM" id="SSF56349">
    <property type="entry name" value="DNA breaking-rejoining enzymes"/>
    <property type="match status" value="1"/>
</dbReference>
<dbReference type="RefSeq" id="YP_009162543.1">
    <property type="nucleotide sequence ID" value="NC_027707.1"/>
</dbReference>
<keyword evidence="12" id="KW-1185">Reference proteome</keyword>
<dbReference type="OrthoDB" id="5271at10239"/>
<keyword evidence="7 8" id="KW-0413">Isomerase</keyword>
<dbReference type="KEGG" id="vg:25392338"/>
<evidence type="ECO:0000256" key="7">
    <source>
        <dbReference type="ARBA" id="ARBA00023235"/>
    </source>
</evidence>
<dbReference type="Gene3D" id="3.90.15.10">
    <property type="entry name" value="Topoisomerase I, Chain A, domain 3"/>
    <property type="match status" value="1"/>
</dbReference>
<evidence type="ECO:0000259" key="10">
    <source>
        <dbReference type="Pfam" id="PF09266"/>
    </source>
</evidence>
<evidence type="ECO:0000256" key="4">
    <source>
        <dbReference type="ARBA" id="ARBA00022921"/>
    </source>
</evidence>
<dbReference type="GO" id="GO:0003677">
    <property type="term" value="F:DNA binding"/>
    <property type="evidence" value="ECO:0007669"/>
    <property type="project" value="UniProtKB-UniRule"/>
</dbReference>
<name>A0A0H4Y1C1_9POXV</name>
<feature type="domain" description="DNA topoisomerase I catalytic core eukaryotic-type" evidence="9">
    <location>
        <begin position="87"/>
        <end position="277"/>
    </location>
</feature>
<keyword evidence="5 8" id="KW-0799">Topoisomerase</keyword>
<feature type="active site" description="O-(3'-phospho-DNA)-tyrosine intermediate" evidence="8">
    <location>
        <position position="279"/>
    </location>
</feature>
<dbReference type="InterPro" id="IPR011010">
    <property type="entry name" value="DNA_brk_join_enz"/>
</dbReference>
<dbReference type="InterPro" id="IPR001631">
    <property type="entry name" value="TopoI"/>
</dbReference>
<dbReference type="GO" id="GO:0003917">
    <property type="term" value="F:DNA topoisomerase type I (single strand cut, ATP-independent) activity"/>
    <property type="evidence" value="ECO:0007669"/>
    <property type="project" value="UniProtKB-UniRule"/>
</dbReference>
<sequence length="312" mass="36189">MSTSNIFIKLKRIFVDDSGKIIDESDDLYKILENVNIPGHLKNVKFKLQSFSDHESGLIFTGEDSKGRVQYYYGKDHVAARNESRLDLVINVHKNIHKIENFIKEHNKITNPVTKEYLFSVMLQLETSLFIRLGKEKYLKANGTIGLNTLKPEHVMSDQDNVILKFQGKTGVIQEFNLSKKSLLGKHVQRLANLKNEFLFSDTNNNKLSESYIYTQMNMFDVKIKDLRTYGVNKIFLREWDKLLSETDEIKKPKKMLKHCIEITAKIIGHEANTCKSNYLIKEILELVDDKWFCDSTKTHDVTGVIKRLIVK</sequence>
<dbReference type="SUPFAM" id="SSF55869">
    <property type="entry name" value="DNA topoisomerase I domain"/>
    <property type="match status" value="1"/>
</dbReference>
<evidence type="ECO:0000313" key="12">
    <source>
        <dbReference type="Proteomes" id="UP000105007"/>
    </source>
</evidence>
<dbReference type="GO" id="GO:0006265">
    <property type="term" value="P:DNA topological change"/>
    <property type="evidence" value="ECO:0007669"/>
    <property type="project" value="UniProtKB-UniRule"/>
</dbReference>
<dbReference type="InterPro" id="IPR015346">
    <property type="entry name" value="TopoI_N_vir"/>
</dbReference>
<evidence type="ECO:0000256" key="2">
    <source>
        <dbReference type="ARBA" id="ARBA00006645"/>
    </source>
</evidence>
<evidence type="ECO:0000256" key="3">
    <source>
        <dbReference type="ARBA" id="ARBA00012891"/>
    </source>
</evidence>
<evidence type="ECO:0000259" key="9">
    <source>
        <dbReference type="Pfam" id="PF01028"/>
    </source>
</evidence>
<keyword evidence="4" id="KW-0426">Late protein</keyword>
<dbReference type="Proteomes" id="UP000105007">
    <property type="component" value="Segment"/>
</dbReference>
<dbReference type="InterPro" id="IPR027362">
    <property type="entry name" value="TopoI_C"/>
</dbReference>
<dbReference type="InterPro" id="IPR013500">
    <property type="entry name" value="TopoI_cat_euk"/>
</dbReference>
<dbReference type="GeneID" id="25392338"/>
<dbReference type="Pfam" id="PF01028">
    <property type="entry name" value="Topoisom_I"/>
    <property type="match status" value="1"/>
</dbReference>
<feature type="domain" description="DNA topoisomerase I N-terminal viral" evidence="10">
    <location>
        <begin position="13"/>
        <end position="62"/>
    </location>
</feature>
<dbReference type="Gene3D" id="1.20.120.380">
    <property type="entry name" value="Type 1-topoisomerase catalytic fragment, domain 2"/>
    <property type="match status" value="1"/>
</dbReference>
<dbReference type="InterPro" id="IPR014711">
    <property type="entry name" value="TopoI_cat_a-hlx-sub_euk"/>
</dbReference>
<evidence type="ECO:0000256" key="5">
    <source>
        <dbReference type="ARBA" id="ARBA00023029"/>
    </source>
</evidence>
<proteinExistence type="inferred from homology"/>
<dbReference type="PROSITE" id="PS52038">
    <property type="entry name" value="TOPO_IB_2"/>
    <property type="match status" value="1"/>
</dbReference>
<comment type="catalytic activity">
    <reaction evidence="1 8">
        <text>ATP-independent breakage of single-stranded DNA, followed by passage and rejoining.</text>
        <dbReference type="EC" id="5.6.2.1"/>
    </reaction>
</comment>
<organism evidence="11 12">
    <name type="scientific">Salmon gill poxvirus</name>
    <dbReference type="NCBI Taxonomy" id="1680908"/>
    <lineage>
        <taxon>Viruses</taxon>
        <taxon>Varidnaviria</taxon>
        <taxon>Bamfordvirae</taxon>
        <taxon>Nucleocytoviricota</taxon>
        <taxon>Pokkesviricetes</taxon>
        <taxon>Chitovirales</taxon>
        <taxon>Poxviridae</taxon>
        <taxon>Chordopoxvirinae</taxon>
        <taxon>Salmonpoxvirus</taxon>
        <taxon>Salmonpoxvirus gillpox</taxon>
        <taxon>Salmon gillpox virus</taxon>
    </lineage>
</organism>